<dbReference type="STRING" id="666685.R2APBS1_3862"/>
<evidence type="ECO:0000256" key="1">
    <source>
        <dbReference type="SAM" id="SignalP"/>
    </source>
</evidence>
<reference evidence="2 3" key="1">
    <citation type="submission" date="2012-04" db="EMBL/GenBank/DDBJ databases">
        <title>Complete genome of Rhodanobacter sp. 2APBS1.</title>
        <authorList>
            <consortium name="US DOE Joint Genome Institute"/>
            <person name="Huntemann M."/>
            <person name="Wei C.-L."/>
            <person name="Han J."/>
            <person name="Detter J.C."/>
            <person name="Han C."/>
            <person name="Tapia R."/>
            <person name="Munk A.C.C."/>
            <person name="Chen A."/>
            <person name="Krypides N."/>
            <person name="Mavromatis K."/>
            <person name="Markowitz V."/>
            <person name="Szeto E."/>
            <person name="Ivanova N."/>
            <person name="Mikhailova N."/>
            <person name="Ovchinnikova G."/>
            <person name="Pagani I."/>
            <person name="Pati A."/>
            <person name="Goodwin L."/>
            <person name="Peters L."/>
            <person name="Pitluck S."/>
            <person name="Woyke T."/>
            <person name="Prakash O."/>
            <person name="Elkins J."/>
            <person name="Brown S."/>
            <person name="Palumbo A."/>
            <person name="Hemme C."/>
            <person name="Zhou J."/>
            <person name="Watson D."/>
            <person name="Jardine P."/>
            <person name="Kostka J."/>
            <person name="Green S."/>
        </authorList>
    </citation>
    <scope>NUCLEOTIDE SEQUENCE [LARGE SCALE GENOMIC DNA]</scope>
    <source>
        <strain evidence="2 3">2APBS1</strain>
    </source>
</reference>
<name>M4NJ40_9GAMM</name>
<dbReference type="OrthoDB" id="5945198at2"/>
<dbReference type="AlphaFoldDB" id="M4NJ40"/>
<feature type="chain" id="PRO_5004056230" evidence="1">
    <location>
        <begin position="24"/>
        <end position="345"/>
    </location>
</feature>
<dbReference type="EMBL" id="CP003470">
    <property type="protein sequence ID" value="AGG90914.1"/>
    <property type="molecule type" value="Genomic_DNA"/>
</dbReference>
<dbReference type="HOGENOM" id="CLU_813175_0_0_6"/>
<dbReference type="KEGG" id="rhd:R2APBS1_3862"/>
<protein>
    <submittedName>
        <fullName evidence="2">Uncharacterized protein</fullName>
    </submittedName>
</protein>
<gene>
    <name evidence="2" type="ORF">R2APBS1_3862</name>
</gene>
<organism evidence="2 3">
    <name type="scientific">Rhodanobacter denitrificans</name>
    <dbReference type="NCBI Taxonomy" id="666685"/>
    <lineage>
        <taxon>Bacteria</taxon>
        <taxon>Pseudomonadati</taxon>
        <taxon>Pseudomonadota</taxon>
        <taxon>Gammaproteobacteria</taxon>
        <taxon>Lysobacterales</taxon>
        <taxon>Rhodanobacteraceae</taxon>
        <taxon>Rhodanobacter</taxon>
    </lineage>
</organism>
<keyword evidence="1" id="KW-0732">Signal</keyword>
<dbReference type="eggNOG" id="ENOG5030SK7">
    <property type="taxonomic scope" value="Bacteria"/>
</dbReference>
<dbReference type="Proteomes" id="UP000011859">
    <property type="component" value="Chromosome"/>
</dbReference>
<feature type="signal peptide" evidence="1">
    <location>
        <begin position="1"/>
        <end position="23"/>
    </location>
</feature>
<evidence type="ECO:0000313" key="2">
    <source>
        <dbReference type="EMBL" id="AGG90914.1"/>
    </source>
</evidence>
<evidence type="ECO:0000313" key="3">
    <source>
        <dbReference type="Proteomes" id="UP000011859"/>
    </source>
</evidence>
<dbReference type="RefSeq" id="WP_015449142.1">
    <property type="nucleotide sequence ID" value="NC_020541.1"/>
</dbReference>
<proteinExistence type="predicted"/>
<accession>M4NJ40</accession>
<keyword evidence="3" id="KW-1185">Reference proteome</keyword>
<sequence precursor="true">MMRGWHCLALACALSLAVAPAVAGKSPASNSRSTPGRAAQARDKAQLAFQRDLVSVLAPGGDPLRLLGAALLARPLFNQPPENSFHRLIERAAQVDGAGAAVDWMRLADCDAAAGTCPNGEALQRLLVRAPDNAAVWLLKLGADARGMKQDAARDDLGQAAAAKRYDDYAGASLQALANAAGALPPPPDTLDPAHAGGAVGMQTVLVFGLAGTQPQPSLQLVAKLCENAGEDASIKTDCLALGKTLEWGSSPLARSLGLHLREVLADDPAQRQEAKDARRNLVWQVQSFARLLARAQDDAALAQRLLTLARHGGTEMSLQLAALRDNGLPVEAPADWQPGTANRE</sequence>